<keyword evidence="1" id="KW-1133">Transmembrane helix</keyword>
<proteinExistence type="predicted"/>
<accession>A0A1G2T046</accession>
<dbReference type="Proteomes" id="UP000178538">
    <property type="component" value="Unassembled WGS sequence"/>
</dbReference>
<evidence type="ECO:0000313" key="3">
    <source>
        <dbReference type="EMBL" id="OHA89991.1"/>
    </source>
</evidence>
<keyword evidence="1" id="KW-0812">Transmembrane</keyword>
<evidence type="ECO:0000313" key="4">
    <source>
        <dbReference type="Proteomes" id="UP000178538"/>
    </source>
</evidence>
<organism evidence="3 4">
    <name type="scientific">Candidatus Zambryskibacteria bacterium RIFCSPHIGHO2_01_FULL_44_22b</name>
    <dbReference type="NCBI Taxonomy" id="1802737"/>
    <lineage>
        <taxon>Bacteria</taxon>
        <taxon>Candidatus Zambryskiibacteriota</taxon>
    </lineage>
</organism>
<feature type="domain" description="Transcriptional repressor PaaX-like central Cas2-like" evidence="2">
    <location>
        <begin position="103"/>
        <end position="175"/>
    </location>
</feature>
<evidence type="ECO:0000256" key="1">
    <source>
        <dbReference type="SAM" id="Phobius"/>
    </source>
</evidence>
<gene>
    <name evidence="3" type="ORF">A2832_01745</name>
</gene>
<dbReference type="EMBL" id="MHVG01000021">
    <property type="protein sequence ID" value="OHA89991.1"/>
    <property type="molecule type" value="Genomic_DNA"/>
</dbReference>
<keyword evidence="1" id="KW-0472">Membrane</keyword>
<protein>
    <recommendedName>
        <fullName evidence="2">Transcriptional repressor PaaX-like central Cas2-like domain-containing protein</fullName>
    </recommendedName>
</protein>
<feature type="transmembrane region" description="Helical" evidence="1">
    <location>
        <begin position="20"/>
        <end position="41"/>
    </location>
</feature>
<name>A0A1G2T046_9BACT</name>
<reference evidence="3 4" key="1">
    <citation type="journal article" date="2016" name="Nat. Commun.">
        <title>Thousands of microbial genomes shed light on interconnected biogeochemical processes in an aquifer system.</title>
        <authorList>
            <person name="Anantharaman K."/>
            <person name="Brown C.T."/>
            <person name="Hug L.A."/>
            <person name="Sharon I."/>
            <person name="Castelle C.J."/>
            <person name="Probst A.J."/>
            <person name="Thomas B.C."/>
            <person name="Singh A."/>
            <person name="Wilkins M.J."/>
            <person name="Karaoz U."/>
            <person name="Brodie E.L."/>
            <person name="Williams K.H."/>
            <person name="Hubbard S.S."/>
            <person name="Banfield J.F."/>
        </authorList>
    </citation>
    <scope>NUCLEOTIDE SEQUENCE [LARGE SCALE GENOMIC DNA]</scope>
</reference>
<dbReference type="AlphaFoldDB" id="A0A1G2T046"/>
<dbReference type="Gene3D" id="3.30.70.2650">
    <property type="match status" value="1"/>
</dbReference>
<dbReference type="STRING" id="1802737.A2832_01745"/>
<sequence>MGKLEEKSRKRTRKKNLQKIILKTVTTAGILGIGLLAPNVIGAMGKLGLLPNRRQKEYVNSSASKMVKKGLMKYNGRFYEITTAGENKLRMWEFADFKLQKPKKWDKKWRVIIFDIPERRRKIRDHIRILFKSAEFYPLQESVWAYPYDCEDIIALLKTHFGVGKNILYLIVEELENDRHLREEFGLVK</sequence>
<dbReference type="Pfam" id="PF20803">
    <property type="entry name" value="PaaX_M"/>
    <property type="match status" value="1"/>
</dbReference>
<dbReference type="InterPro" id="IPR048846">
    <property type="entry name" value="PaaX-like_central"/>
</dbReference>
<comment type="caution">
    <text evidence="3">The sequence shown here is derived from an EMBL/GenBank/DDBJ whole genome shotgun (WGS) entry which is preliminary data.</text>
</comment>
<evidence type="ECO:0000259" key="2">
    <source>
        <dbReference type="Pfam" id="PF20803"/>
    </source>
</evidence>